<keyword evidence="7 11" id="KW-1133">Transmembrane helix</keyword>
<evidence type="ECO:0000313" key="13">
    <source>
        <dbReference type="EMBL" id="KAK9814649.1"/>
    </source>
</evidence>
<evidence type="ECO:0000256" key="6">
    <source>
        <dbReference type="ARBA" id="ARBA00022824"/>
    </source>
</evidence>
<dbReference type="PANTHER" id="PTHR13046">
    <property type="entry name" value="PROTEASE U48 CAAX PRENYL PROTEASE RCE1"/>
    <property type="match status" value="1"/>
</dbReference>
<gene>
    <name evidence="13" type="ORF">WJX72_009245</name>
</gene>
<proteinExistence type="inferred from homology"/>
<dbReference type="GO" id="GO:0004222">
    <property type="term" value="F:metalloendopeptidase activity"/>
    <property type="evidence" value="ECO:0007669"/>
    <property type="project" value="InterPro"/>
</dbReference>
<evidence type="ECO:0000256" key="1">
    <source>
        <dbReference type="ARBA" id="ARBA00004477"/>
    </source>
</evidence>
<comment type="similarity">
    <text evidence="2">Belongs to the peptidase U48 family.</text>
</comment>
<feature type="transmembrane region" description="Helical" evidence="11">
    <location>
        <begin position="114"/>
        <end position="135"/>
    </location>
</feature>
<keyword evidence="8 11" id="KW-0472">Membrane</keyword>
<dbReference type="PANTHER" id="PTHR13046:SF0">
    <property type="entry name" value="CAAX PRENYL PROTEASE 2"/>
    <property type="match status" value="1"/>
</dbReference>
<feature type="transmembrane region" description="Helical" evidence="11">
    <location>
        <begin position="156"/>
        <end position="177"/>
    </location>
</feature>
<dbReference type="InterPro" id="IPR039731">
    <property type="entry name" value="Rce1"/>
</dbReference>
<name>A0AAW1Q3B9_9CHLO</name>
<keyword evidence="6" id="KW-0256">Endoplasmic reticulum</keyword>
<feature type="transmembrane region" description="Helical" evidence="11">
    <location>
        <begin position="183"/>
        <end position="201"/>
    </location>
</feature>
<evidence type="ECO:0000313" key="14">
    <source>
        <dbReference type="Proteomes" id="UP001489004"/>
    </source>
</evidence>
<dbReference type="Pfam" id="PF02517">
    <property type="entry name" value="Rce1-like"/>
    <property type="match status" value="1"/>
</dbReference>
<evidence type="ECO:0000256" key="11">
    <source>
        <dbReference type="SAM" id="Phobius"/>
    </source>
</evidence>
<keyword evidence="3" id="KW-0645">Protease</keyword>
<comment type="caution">
    <text evidence="13">The sequence shown here is derived from an EMBL/GenBank/DDBJ whole genome shotgun (WGS) entry which is preliminary data.</text>
</comment>
<protein>
    <recommendedName>
        <fullName evidence="10">intramembrane prenyl-peptidase Rce1</fullName>
        <ecNumber evidence="10">3.4.26.1</ecNumber>
    </recommendedName>
</protein>
<dbReference type="InterPro" id="IPR003675">
    <property type="entry name" value="Rce1/LyrA-like_dom"/>
</dbReference>
<evidence type="ECO:0000256" key="4">
    <source>
        <dbReference type="ARBA" id="ARBA00022692"/>
    </source>
</evidence>
<dbReference type="EC" id="3.4.26.1" evidence="10"/>
<evidence type="ECO:0000256" key="3">
    <source>
        <dbReference type="ARBA" id="ARBA00022670"/>
    </source>
</evidence>
<feature type="transmembrane region" description="Helical" evidence="11">
    <location>
        <begin position="24"/>
        <end position="43"/>
    </location>
</feature>
<evidence type="ECO:0000256" key="8">
    <source>
        <dbReference type="ARBA" id="ARBA00023136"/>
    </source>
</evidence>
<keyword evidence="14" id="KW-1185">Reference proteome</keyword>
<keyword evidence="5" id="KW-0378">Hydrolase</keyword>
<feature type="domain" description="CAAX prenyl protease 2/Lysostaphin resistance protein A-like" evidence="12">
    <location>
        <begin position="89"/>
        <end position="196"/>
    </location>
</feature>
<dbReference type="GO" id="GO:0071586">
    <property type="term" value="P:CAAX-box protein processing"/>
    <property type="evidence" value="ECO:0007669"/>
    <property type="project" value="InterPro"/>
</dbReference>
<comment type="subcellular location">
    <subcellularLocation>
        <location evidence="1">Endoplasmic reticulum membrane</location>
        <topology evidence="1">Multi-pass membrane protein</topology>
    </subcellularLocation>
</comment>
<reference evidence="13 14" key="1">
    <citation type="journal article" date="2024" name="Nat. Commun.">
        <title>Phylogenomics reveals the evolutionary origins of lichenization in chlorophyte algae.</title>
        <authorList>
            <person name="Puginier C."/>
            <person name="Libourel C."/>
            <person name="Otte J."/>
            <person name="Skaloud P."/>
            <person name="Haon M."/>
            <person name="Grisel S."/>
            <person name="Petersen M."/>
            <person name="Berrin J.G."/>
            <person name="Delaux P.M."/>
            <person name="Dal Grande F."/>
            <person name="Keller J."/>
        </authorList>
    </citation>
    <scope>NUCLEOTIDE SEQUENCE [LARGE SCALE GENOMIC DNA]</scope>
    <source>
        <strain evidence="13 14">SAG 2043</strain>
    </source>
</reference>
<dbReference type="GO" id="GO:0005789">
    <property type="term" value="C:endoplasmic reticulum membrane"/>
    <property type="evidence" value="ECO:0007669"/>
    <property type="project" value="UniProtKB-SubCell"/>
</dbReference>
<accession>A0AAW1Q3B9</accession>
<evidence type="ECO:0000256" key="9">
    <source>
        <dbReference type="ARBA" id="ARBA00047280"/>
    </source>
</evidence>
<sequence>MATGQQHGGPGNGNWFDKHVDNSLLAVLALLLKLAHTSTLRVLGLRWEGSLAASVVPLLLTALLFLGPLAQWALDGPHSKDGHYQSPRWLLAARNYVVGPITEEFVFRACMAPFLVLQGFSIRSTVLLTPLLFGVAHLHHCLELVRHQRCKISDAIPVLAVQFGYTTVFGWYATYLFLRTGHLLAPLVAHTFCNVMGFPAFQQVPSHRHAKMLSVLFVTGVASFTLLVGPATGPWLYRNVPLSGTGNLYFENLQQPAFT</sequence>
<evidence type="ECO:0000256" key="5">
    <source>
        <dbReference type="ARBA" id="ARBA00022801"/>
    </source>
</evidence>
<dbReference type="EMBL" id="JALJOR010000007">
    <property type="protein sequence ID" value="KAK9814649.1"/>
    <property type="molecule type" value="Genomic_DNA"/>
</dbReference>
<evidence type="ECO:0000259" key="12">
    <source>
        <dbReference type="Pfam" id="PF02517"/>
    </source>
</evidence>
<keyword evidence="4 11" id="KW-0812">Transmembrane</keyword>
<evidence type="ECO:0000256" key="10">
    <source>
        <dbReference type="ARBA" id="ARBA00049729"/>
    </source>
</evidence>
<feature type="transmembrane region" description="Helical" evidence="11">
    <location>
        <begin position="213"/>
        <end position="237"/>
    </location>
</feature>
<dbReference type="Proteomes" id="UP001489004">
    <property type="component" value="Unassembled WGS sequence"/>
</dbReference>
<comment type="catalytic activity">
    <reaction evidence="9">
        <text>Hydrolyzes the peptide bond -P2-(S-farnesyl or geranylgeranyl)C-P1'-P2'-P3'-COOH where P1' and P2' are amino acids with aliphatic sidechains and P3' is any C-terminal residue.</text>
        <dbReference type="EC" id="3.4.26.1"/>
    </reaction>
</comment>
<feature type="transmembrane region" description="Helical" evidence="11">
    <location>
        <begin position="55"/>
        <end position="74"/>
    </location>
</feature>
<evidence type="ECO:0000256" key="2">
    <source>
        <dbReference type="ARBA" id="ARBA00006897"/>
    </source>
</evidence>
<dbReference type="AlphaFoldDB" id="A0AAW1Q3B9"/>
<evidence type="ECO:0000256" key="7">
    <source>
        <dbReference type="ARBA" id="ARBA00022989"/>
    </source>
</evidence>
<organism evidence="13 14">
    <name type="scientific">[Myrmecia] bisecta</name>
    <dbReference type="NCBI Taxonomy" id="41462"/>
    <lineage>
        <taxon>Eukaryota</taxon>
        <taxon>Viridiplantae</taxon>
        <taxon>Chlorophyta</taxon>
        <taxon>core chlorophytes</taxon>
        <taxon>Trebouxiophyceae</taxon>
        <taxon>Trebouxiales</taxon>
        <taxon>Trebouxiaceae</taxon>
        <taxon>Myrmecia</taxon>
    </lineage>
</organism>